<evidence type="ECO:0000313" key="3">
    <source>
        <dbReference type="EMBL" id="PSR34018.1"/>
    </source>
</evidence>
<dbReference type="Proteomes" id="UP000242972">
    <property type="component" value="Unassembled WGS sequence"/>
</dbReference>
<sequence length="77" mass="8850">MTPLQHEYLLALFGAYTGLFIIMFGFMYRMLQKSRKLDHDVKLLKEEWIEQPEALSEQGEANSAVMPTVRGQGMQDA</sequence>
<evidence type="ECO:0000313" key="4">
    <source>
        <dbReference type="Proteomes" id="UP000242972"/>
    </source>
</evidence>
<name>A0A2T2XHR0_9FIRM</name>
<gene>
    <name evidence="3" type="ORF">C7B46_07070</name>
</gene>
<evidence type="ECO:0000256" key="1">
    <source>
        <dbReference type="SAM" id="MobiDB-lite"/>
    </source>
</evidence>
<protein>
    <submittedName>
        <fullName evidence="3">CcmD family protein</fullName>
    </submittedName>
</protein>
<reference evidence="3 4" key="1">
    <citation type="journal article" date="2014" name="BMC Genomics">
        <title>Comparison of environmental and isolate Sulfobacillus genomes reveals diverse carbon, sulfur, nitrogen, and hydrogen metabolisms.</title>
        <authorList>
            <person name="Justice N.B."/>
            <person name="Norman A."/>
            <person name="Brown C.T."/>
            <person name="Singh A."/>
            <person name="Thomas B.C."/>
            <person name="Banfield J.F."/>
        </authorList>
    </citation>
    <scope>NUCLEOTIDE SEQUENCE [LARGE SCALE GENOMIC DNA]</scope>
    <source>
        <strain evidence="3">AMDSBA4</strain>
    </source>
</reference>
<feature type="transmembrane region" description="Helical" evidence="2">
    <location>
        <begin position="6"/>
        <end position="28"/>
    </location>
</feature>
<accession>A0A2T2XHR0</accession>
<keyword evidence="2" id="KW-1133">Transmembrane helix</keyword>
<dbReference type="AlphaFoldDB" id="A0A2T2XHR0"/>
<proteinExistence type="predicted"/>
<feature type="region of interest" description="Disordered" evidence="1">
    <location>
        <begin position="54"/>
        <end position="77"/>
    </location>
</feature>
<organism evidence="3 4">
    <name type="scientific">Sulfobacillus benefaciens</name>
    <dbReference type="NCBI Taxonomy" id="453960"/>
    <lineage>
        <taxon>Bacteria</taxon>
        <taxon>Bacillati</taxon>
        <taxon>Bacillota</taxon>
        <taxon>Clostridia</taxon>
        <taxon>Eubacteriales</taxon>
        <taxon>Clostridiales Family XVII. Incertae Sedis</taxon>
        <taxon>Sulfobacillus</taxon>
    </lineage>
</organism>
<keyword evidence="2" id="KW-0812">Transmembrane</keyword>
<keyword evidence="2" id="KW-0472">Membrane</keyword>
<dbReference type="EMBL" id="PXYW01000013">
    <property type="protein sequence ID" value="PSR34018.1"/>
    <property type="molecule type" value="Genomic_DNA"/>
</dbReference>
<evidence type="ECO:0000256" key="2">
    <source>
        <dbReference type="SAM" id="Phobius"/>
    </source>
</evidence>
<comment type="caution">
    <text evidence="3">The sequence shown here is derived from an EMBL/GenBank/DDBJ whole genome shotgun (WGS) entry which is preliminary data.</text>
</comment>